<gene>
    <name evidence="2" type="ORF">TUM18999_54340</name>
    <name evidence="3" type="ORF">TUM20286_44300</name>
</gene>
<keyword evidence="1" id="KW-1133">Transmembrane helix</keyword>
<evidence type="ECO:0000313" key="5">
    <source>
        <dbReference type="Proteomes" id="UP001054892"/>
    </source>
</evidence>
<evidence type="ECO:0000256" key="1">
    <source>
        <dbReference type="SAM" id="Phobius"/>
    </source>
</evidence>
<reference evidence="2 4" key="1">
    <citation type="submission" date="2020-05" db="EMBL/GenBank/DDBJ databases">
        <title>Characterization of novel class B3 metallo-beta-lactamase from novel Pseudomonas species.</title>
        <authorList>
            <person name="Yamada K."/>
            <person name="Aoki K."/>
            <person name="Ishii Y."/>
        </authorList>
    </citation>
    <scope>NUCLEOTIDE SEQUENCE [LARGE SCALE GENOMIC DNA]</scope>
    <source>
        <strain evidence="2 4">TUM18999</strain>
        <strain evidence="3 5">TUM20286</strain>
    </source>
</reference>
<accession>A0A6J4EBE9</accession>
<keyword evidence="5" id="KW-1185">Reference proteome</keyword>
<evidence type="ECO:0008006" key="6">
    <source>
        <dbReference type="Google" id="ProtNLM"/>
    </source>
</evidence>
<dbReference type="Proteomes" id="UP001054892">
    <property type="component" value="Unassembled WGS sequence"/>
</dbReference>
<sequence length="137" mass="14390">MSDTPLPRFKGGLFALIGLALLAAMAIQTSSRVGFLQSALEADGSVVALNAGGSHPEIAFTDGTGTRISYPQGGWIYGYQVGMRVKVHYQADAPATSAVVDDFGALWGTPAFLGLLGSAFTVTGLMTLFRRPRHDIS</sequence>
<keyword evidence="1" id="KW-0812">Transmembrane</keyword>
<dbReference type="KEGG" id="ptw:TUM18999_54340"/>
<proteinExistence type="predicted"/>
<evidence type="ECO:0000313" key="2">
    <source>
        <dbReference type="EMBL" id="BCG27243.1"/>
    </source>
</evidence>
<organism evidence="2 4">
    <name type="scientific">Pseudomonas tohonis</name>
    <dbReference type="NCBI Taxonomy" id="2725477"/>
    <lineage>
        <taxon>Bacteria</taxon>
        <taxon>Pseudomonadati</taxon>
        <taxon>Pseudomonadota</taxon>
        <taxon>Gammaproteobacteria</taxon>
        <taxon>Pseudomonadales</taxon>
        <taxon>Pseudomonadaceae</taxon>
        <taxon>Pseudomonas</taxon>
    </lineage>
</organism>
<dbReference type="Proteomes" id="UP000509383">
    <property type="component" value="Chromosome"/>
</dbReference>
<dbReference type="EMBL" id="BQKM01000012">
    <property type="protein sequence ID" value="GJN54678.1"/>
    <property type="molecule type" value="Genomic_DNA"/>
</dbReference>
<dbReference type="AlphaFoldDB" id="A0A6J4EBE9"/>
<feature type="transmembrane region" description="Helical" evidence="1">
    <location>
        <begin position="111"/>
        <end position="129"/>
    </location>
</feature>
<name>A0A6J4EBE9_9PSED</name>
<evidence type="ECO:0000313" key="4">
    <source>
        <dbReference type="Proteomes" id="UP000509383"/>
    </source>
</evidence>
<protein>
    <recommendedName>
        <fullName evidence="6">DUF3592 domain-containing protein</fullName>
    </recommendedName>
</protein>
<dbReference type="EMBL" id="AP023189">
    <property type="protein sequence ID" value="BCG27243.1"/>
    <property type="molecule type" value="Genomic_DNA"/>
</dbReference>
<evidence type="ECO:0000313" key="3">
    <source>
        <dbReference type="EMBL" id="GJN54678.1"/>
    </source>
</evidence>
<dbReference type="RefSeq" id="WP_173171475.1">
    <property type="nucleotide sequence ID" value="NZ_AP023189.1"/>
</dbReference>
<keyword evidence="1" id="KW-0472">Membrane</keyword>